<name>A0A6P1CJS5_9NOCA</name>
<organism evidence="2 3">
    <name type="scientific">Nocardia cyriacigeorgica</name>
    <dbReference type="NCBI Taxonomy" id="135487"/>
    <lineage>
        <taxon>Bacteria</taxon>
        <taxon>Bacillati</taxon>
        <taxon>Actinomycetota</taxon>
        <taxon>Actinomycetes</taxon>
        <taxon>Mycobacteriales</taxon>
        <taxon>Nocardiaceae</taxon>
        <taxon>Nocardia</taxon>
    </lineage>
</organism>
<gene>
    <name evidence="2" type="ORF">GV791_09785</name>
</gene>
<protein>
    <submittedName>
        <fullName evidence="2">Alpha/beta fold hydrolase</fullName>
    </submittedName>
</protein>
<keyword evidence="2" id="KW-0378">Hydrolase</keyword>
<evidence type="ECO:0000313" key="2">
    <source>
        <dbReference type="EMBL" id="NEW32851.1"/>
    </source>
</evidence>
<accession>A0A6P1CJS5</accession>
<dbReference type="AlphaFoldDB" id="A0A6P1CJS5"/>
<dbReference type="PANTHER" id="PTHR43689">
    <property type="entry name" value="HYDROLASE"/>
    <property type="match status" value="1"/>
</dbReference>
<dbReference type="Gene3D" id="3.40.50.1820">
    <property type="entry name" value="alpha/beta hydrolase"/>
    <property type="match status" value="1"/>
</dbReference>
<dbReference type="EMBL" id="JAAGVB010000012">
    <property type="protein sequence ID" value="NEW32851.1"/>
    <property type="molecule type" value="Genomic_DNA"/>
</dbReference>
<dbReference type="PRINTS" id="PR00111">
    <property type="entry name" value="ABHYDROLASE"/>
</dbReference>
<feature type="domain" description="AB hydrolase-1" evidence="1">
    <location>
        <begin position="43"/>
        <end position="256"/>
    </location>
</feature>
<dbReference type="PANTHER" id="PTHR43689:SF8">
    <property type="entry name" value="ALPHA_BETA-HYDROLASES SUPERFAMILY PROTEIN"/>
    <property type="match status" value="1"/>
</dbReference>
<dbReference type="Proteomes" id="UP000471166">
    <property type="component" value="Unassembled WGS sequence"/>
</dbReference>
<dbReference type="RefSeq" id="WP_148280661.1">
    <property type="nucleotide sequence ID" value="NZ_AP026975.1"/>
</dbReference>
<dbReference type="InterPro" id="IPR000073">
    <property type="entry name" value="AB_hydrolase_1"/>
</dbReference>
<reference evidence="2 3" key="1">
    <citation type="submission" date="2020-01" db="EMBL/GenBank/DDBJ databases">
        <title>Genetics and antimicrobial susceptibilities of Nocardia species isolated from the soil; a comparison with species isolated from humans.</title>
        <authorList>
            <person name="Carrasco G."/>
            <person name="Monzon S."/>
            <person name="Sansegundo M."/>
            <person name="Garcia E."/>
            <person name="Garrido N."/>
            <person name="Medina M.J."/>
            <person name="Villalon P."/>
            <person name="Ramirez-Arocha A.C."/>
            <person name="Jimenez P."/>
            <person name="Cuesta I."/>
            <person name="Valdezate S."/>
        </authorList>
    </citation>
    <scope>NUCLEOTIDE SEQUENCE [LARGE SCALE GENOMIC DNA]</scope>
    <source>
        <strain evidence="2 3">CNM20110626</strain>
    </source>
</reference>
<proteinExistence type="predicted"/>
<evidence type="ECO:0000313" key="3">
    <source>
        <dbReference type="Proteomes" id="UP000471166"/>
    </source>
</evidence>
<dbReference type="SUPFAM" id="SSF53474">
    <property type="entry name" value="alpha/beta-Hydrolases"/>
    <property type="match status" value="1"/>
</dbReference>
<dbReference type="InterPro" id="IPR029058">
    <property type="entry name" value="AB_hydrolase_fold"/>
</dbReference>
<evidence type="ECO:0000259" key="1">
    <source>
        <dbReference type="Pfam" id="PF12697"/>
    </source>
</evidence>
<sequence length="273" mass="29605">MMGKRDQQLAVTEGVLRHGMPYLAFGSGRPLVFLRWLTPDHANPTGWMRSSELKKLSGLARRHRVYAVNRAPGTPAGATMADIAAEHADALRAEFQAPVDVVGVSSGGSLGLQLAADHPEVVRKLVVVAAASRLDPATRIGQRRYAEAVLARERGLHHLAKVTIANPVGARLAGTLMWLVDPLARPKVPEDTYRFLLAEDGFDVTDRLGEIAVPTLVIGGDRDPAYAPESFRRTADGIPDGRLILYPRTGHMGAVDHRNFTDDVTRFLADAPC</sequence>
<comment type="caution">
    <text evidence="2">The sequence shown here is derived from an EMBL/GenBank/DDBJ whole genome shotgun (WGS) entry which is preliminary data.</text>
</comment>
<dbReference type="Pfam" id="PF12697">
    <property type="entry name" value="Abhydrolase_6"/>
    <property type="match status" value="1"/>
</dbReference>
<dbReference type="GO" id="GO:0016787">
    <property type="term" value="F:hydrolase activity"/>
    <property type="evidence" value="ECO:0007669"/>
    <property type="project" value="UniProtKB-KW"/>
</dbReference>